<dbReference type="Proteomes" id="UP000271098">
    <property type="component" value="Unassembled WGS sequence"/>
</dbReference>
<sequence>MENEKDAAQKLLGDLQQPISGNSRLGNISDHYVTEEKLENVVDSEPDPATSLAIDTEADAKTVLAKSVKKHEDDSNSIPQQIFGFEGSTATYGNEAPNSPCGFDDHADQELGLTPGSKAAIAAQSHGAPNQNFVKSHKLKPITHIKRLKEEVKLWHSCMKTPVLANVELKYCMSIRLMKN</sequence>
<evidence type="ECO:0000313" key="3">
    <source>
        <dbReference type="Proteomes" id="UP000271098"/>
    </source>
</evidence>
<evidence type="ECO:0000313" key="4">
    <source>
        <dbReference type="WBParaSite" id="GPUH_0000241801-mRNA-1"/>
    </source>
</evidence>
<reference evidence="2 3" key="2">
    <citation type="submission" date="2018-11" db="EMBL/GenBank/DDBJ databases">
        <authorList>
            <consortium name="Pathogen Informatics"/>
        </authorList>
    </citation>
    <scope>NUCLEOTIDE SEQUENCE [LARGE SCALE GENOMIC DNA]</scope>
</reference>
<name>A0A183D122_9BILA</name>
<evidence type="ECO:0000313" key="2">
    <source>
        <dbReference type="EMBL" id="VDK34084.1"/>
    </source>
</evidence>
<reference evidence="4" key="1">
    <citation type="submission" date="2016-06" db="UniProtKB">
        <authorList>
            <consortium name="WormBaseParasite"/>
        </authorList>
    </citation>
    <scope>IDENTIFICATION</scope>
</reference>
<feature type="compositionally biased region" description="Polar residues" evidence="1">
    <location>
        <begin position="17"/>
        <end position="26"/>
    </location>
</feature>
<dbReference type="AlphaFoldDB" id="A0A183D122"/>
<accession>A0A183D122</accession>
<keyword evidence="3" id="KW-1185">Reference proteome</keyword>
<gene>
    <name evidence="2" type="ORF">GPUH_LOCUS2413</name>
</gene>
<feature type="region of interest" description="Disordered" evidence="1">
    <location>
        <begin position="1"/>
        <end position="27"/>
    </location>
</feature>
<proteinExistence type="predicted"/>
<protein>
    <submittedName>
        <fullName evidence="4">Ovule protein</fullName>
    </submittedName>
</protein>
<organism evidence="4">
    <name type="scientific">Gongylonema pulchrum</name>
    <dbReference type="NCBI Taxonomy" id="637853"/>
    <lineage>
        <taxon>Eukaryota</taxon>
        <taxon>Metazoa</taxon>
        <taxon>Ecdysozoa</taxon>
        <taxon>Nematoda</taxon>
        <taxon>Chromadorea</taxon>
        <taxon>Rhabditida</taxon>
        <taxon>Spirurina</taxon>
        <taxon>Spiruromorpha</taxon>
        <taxon>Spiruroidea</taxon>
        <taxon>Gongylonematidae</taxon>
        <taxon>Gongylonema</taxon>
    </lineage>
</organism>
<dbReference type="EMBL" id="UYRT01003610">
    <property type="protein sequence ID" value="VDK34084.1"/>
    <property type="molecule type" value="Genomic_DNA"/>
</dbReference>
<dbReference type="WBParaSite" id="GPUH_0000241801-mRNA-1">
    <property type="protein sequence ID" value="GPUH_0000241801-mRNA-1"/>
    <property type="gene ID" value="GPUH_0000241801"/>
</dbReference>
<evidence type="ECO:0000256" key="1">
    <source>
        <dbReference type="SAM" id="MobiDB-lite"/>
    </source>
</evidence>